<keyword evidence="4 12" id="KW-0378">Hydrolase</keyword>
<dbReference type="PANTHER" id="PTHR10353">
    <property type="entry name" value="GLYCOSYL HYDROLASE"/>
    <property type="match status" value="1"/>
</dbReference>
<keyword evidence="8" id="KW-0624">Polysaccharide degradation</keyword>
<feature type="binding site" evidence="10">
    <location>
        <position position="398"/>
    </location>
    <ligand>
        <name>substrate</name>
    </ligand>
</feature>
<dbReference type="RefSeq" id="WP_090647743.1">
    <property type="nucleotide sequence ID" value="NZ_CBCRYE010000001.1"/>
</dbReference>
<comment type="catalytic activity">
    <reaction evidence="1 12">
        <text>Hydrolysis of terminal, non-reducing beta-D-glucosyl residues with release of beta-D-glucose.</text>
        <dbReference type="EC" id="3.2.1.21"/>
    </reaction>
</comment>
<evidence type="ECO:0000256" key="10">
    <source>
        <dbReference type="PIRSR" id="PIRSR617736-2"/>
    </source>
</evidence>
<dbReference type="InterPro" id="IPR033132">
    <property type="entry name" value="GH_1_N_CS"/>
</dbReference>
<dbReference type="Proteomes" id="UP000199150">
    <property type="component" value="Unassembled WGS sequence"/>
</dbReference>
<proteinExistence type="inferred from homology"/>
<dbReference type="PROSITE" id="PS00653">
    <property type="entry name" value="GLYCOSYL_HYDROL_F1_2"/>
    <property type="match status" value="1"/>
</dbReference>
<evidence type="ECO:0000256" key="5">
    <source>
        <dbReference type="ARBA" id="ARBA00023001"/>
    </source>
</evidence>
<dbReference type="SUPFAM" id="SSF51445">
    <property type="entry name" value="(Trans)glycosidases"/>
    <property type="match status" value="1"/>
</dbReference>
<feature type="active site" description="Nucleophile" evidence="9 11">
    <location>
        <position position="350"/>
    </location>
</feature>
<feature type="binding site" evidence="10">
    <location>
        <position position="292"/>
    </location>
    <ligand>
        <name>substrate</name>
    </ligand>
</feature>
<dbReference type="InterPro" id="IPR001360">
    <property type="entry name" value="Glyco_hydro_1"/>
</dbReference>
<name>A0A1G4RXC8_9CAUL</name>
<dbReference type="Pfam" id="PF00232">
    <property type="entry name" value="Glyco_hydro_1"/>
    <property type="match status" value="1"/>
</dbReference>
<keyword evidence="14" id="KW-1185">Reference proteome</keyword>
<dbReference type="InterPro" id="IPR017853">
    <property type="entry name" value="GH"/>
</dbReference>
<keyword evidence="5" id="KW-0136">Cellulose degradation</keyword>
<dbReference type="STRING" id="260084.SAMN02927928_2230"/>
<evidence type="ECO:0000256" key="4">
    <source>
        <dbReference type="ARBA" id="ARBA00022801"/>
    </source>
</evidence>
<dbReference type="PROSITE" id="PS00572">
    <property type="entry name" value="GLYCOSYL_HYDROL_F1_1"/>
    <property type="match status" value="1"/>
</dbReference>
<evidence type="ECO:0000256" key="2">
    <source>
        <dbReference type="ARBA" id="ARBA00010838"/>
    </source>
</evidence>
<evidence type="ECO:0000256" key="6">
    <source>
        <dbReference type="ARBA" id="ARBA00023277"/>
    </source>
</evidence>
<evidence type="ECO:0000256" key="7">
    <source>
        <dbReference type="ARBA" id="ARBA00023295"/>
    </source>
</evidence>
<dbReference type="PRINTS" id="PR00131">
    <property type="entry name" value="GLHYDRLASE1"/>
</dbReference>
<dbReference type="AlphaFoldDB" id="A0A1G4RXC8"/>
<dbReference type="FunFam" id="3.20.20.80:FF:000004">
    <property type="entry name" value="Beta-glucosidase 6-phospho-beta-glucosidase"/>
    <property type="match status" value="1"/>
</dbReference>
<evidence type="ECO:0000313" key="13">
    <source>
        <dbReference type="EMBL" id="SCW61520.1"/>
    </source>
</evidence>
<reference evidence="14" key="1">
    <citation type="submission" date="2016-10" db="EMBL/GenBank/DDBJ databases">
        <authorList>
            <person name="Varghese N."/>
            <person name="Submissions S."/>
        </authorList>
    </citation>
    <scope>NUCLEOTIDE SEQUENCE [LARGE SCALE GENOMIC DNA]</scope>
    <source>
        <strain evidence="14">CGMCC 1.3431</strain>
    </source>
</reference>
<dbReference type="NCBIfam" id="TIGR03356">
    <property type="entry name" value="BGL"/>
    <property type="match status" value="1"/>
</dbReference>
<dbReference type="EMBL" id="FMTS01000003">
    <property type="protein sequence ID" value="SCW61520.1"/>
    <property type="molecule type" value="Genomic_DNA"/>
</dbReference>
<evidence type="ECO:0000256" key="9">
    <source>
        <dbReference type="PIRSR" id="PIRSR617736-1"/>
    </source>
</evidence>
<sequence length="453" mass="50884">MSRRFPKGFLWGCATAAYQIEGAPAADGKGPSIWDRYAHTPGLMANGDHGDIACDHYHRFREDIALMAHLGMRAYRFSLSWARILPEGTGRINAAGVQFYSDLIDELLAHGIEPMVTLFHWDLPAALDDKGGWLNRDSADWFAEYARVAFGAYDGRVKKWITINEPWVVSDGGYLRGTIAPGHRNRFEAPIASHNLMRAHGAAVKAYRETGRHEIGLAVNIEPKYATSATPEDMAAAHRASAYMNEQYLDPALLGRYPLPLREIFGPAWPDWPEADFDLIRQPLDFLGINYYTRAVVRHDAADDLLRAMPVRQPGALYTETNWEVFPQGLTDTLLWIRQRYGDIPLYITENGAAFPDPPAATHGQVHDPQRVDYLRTHLLALHEAIAKGVDVRGYMAWSFMDNLEWSLGYAKRFGLVHVNFETQARTPKDSARFYSQVIASHGECLGESPDTT</sequence>
<dbReference type="GO" id="GO:0005829">
    <property type="term" value="C:cytosol"/>
    <property type="evidence" value="ECO:0007669"/>
    <property type="project" value="TreeGrafter"/>
</dbReference>
<feature type="binding site" evidence="10">
    <location>
        <position position="120"/>
    </location>
    <ligand>
        <name>substrate</name>
    </ligand>
</feature>
<keyword evidence="6" id="KW-0119">Carbohydrate metabolism</keyword>
<keyword evidence="7 12" id="KW-0326">Glycosidase</keyword>
<dbReference type="InterPro" id="IPR018120">
    <property type="entry name" value="Glyco_hydro_1_AS"/>
</dbReference>
<feature type="binding site" evidence="10">
    <location>
        <position position="164"/>
    </location>
    <ligand>
        <name>substrate</name>
    </ligand>
</feature>
<evidence type="ECO:0000256" key="11">
    <source>
        <dbReference type="PROSITE-ProRule" id="PRU10055"/>
    </source>
</evidence>
<organism evidence="13 14">
    <name type="scientific">Asticcacaulis taihuensis</name>
    <dbReference type="NCBI Taxonomy" id="260084"/>
    <lineage>
        <taxon>Bacteria</taxon>
        <taxon>Pseudomonadati</taxon>
        <taxon>Pseudomonadota</taxon>
        <taxon>Alphaproteobacteria</taxon>
        <taxon>Caulobacterales</taxon>
        <taxon>Caulobacteraceae</taxon>
        <taxon>Asticcacaulis</taxon>
    </lineage>
</organism>
<evidence type="ECO:0000256" key="12">
    <source>
        <dbReference type="RuleBase" id="RU361175"/>
    </source>
</evidence>
<dbReference type="InterPro" id="IPR017736">
    <property type="entry name" value="Glyco_hydro_1_beta-glucosidase"/>
</dbReference>
<dbReference type="PANTHER" id="PTHR10353:SF36">
    <property type="entry name" value="LP05116P"/>
    <property type="match status" value="1"/>
</dbReference>
<evidence type="ECO:0000256" key="8">
    <source>
        <dbReference type="ARBA" id="ARBA00023326"/>
    </source>
</evidence>
<feature type="active site" description="Proton donor" evidence="9">
    <location>
        <position position="165"/>
    </location>
</feature>
<comment type="similarity">
    <text evidence="2 12">Belongs to the glycosyl hydrolase 1 family.</text>
</comment>
<dbReference type="GO" id="GO:0008422">
    <property type="term" value="F:beta-glucosidase activity"/>
    <property type="evidence" value="ECO:0007669"/>
    <property type="project" value="UniProtKB-EC"/>
</dbReference>
<feature type="binding site" evidence="10">
    <location>
        <begin position="405"/>
        <end position="406"/>
    </location>
    <ligand>
        <name>substrate</name>
    </ligand>
</feature>
<evidence type="ECO:0000256" key="1">
    <source>
        <dbReference type="ARBA" id="ARBA00000448"/>
    </source>
</evidence>
<dbReference type="GO" id="GO:0030245">
    <property type="term" value="P:cellulose catabolic process"/>
    <property type="evidence" value="ECO:0007669"/>
    <property type="project" value="UniProtKB-KW"/>
</dbReference>
<dbReference type="OrthoDB" id="9765195at2"/>
<evidence type="ECO:0000256" key="3">
    <source>
        <dbReference type="ARBA" id="ARBA00012744"/>
    </source>
</evidence>
<gene>
    <name evidence="13" type="ORF">SAMN02927928_2230</name>
</gene>
<evidence type="ECO:0000313" key="14">
    <source>
        <dbReference type="Proteomes" id="UP000199150"/>
    </source>
</evidence>
<feature type="binding site" evidence="10">
    <location>
        <position position="19"/>
    </location>
    <ligand>
        <name>substrate</name>
    </ligand>
</feature>
<accession>A0A1G4RXC8</accession>
<protein>
    <recommendedName>
        <fullName evidence="3 12">Beta-glucosidase</fullName>
        <ecNumber evidence="3 12">3.2.1.21</ecNumber>
    </recommendedName>
</protein>
<dbReference type="Gene3D" id="3.20.20.80">
    <property type="entry name" value="Glycosidases"/>
    <property type="match status" value="1"/>
</dbReference>
<dbReference type="EC" id="3.2.1.21" evidence="3 12"/>